<evidence type="ECO:0000256" key="5">
    <source>
        <dbReference type="ARBA" id="ARBA00022842"/>
    </source>
</evidence>
<feature type="domain" description="Nudix hydrolase" evidence="7">
    <location>
        <begin position="45"/>
        <end position="179"/>
    </location>
</feature>
<evidence type="ECO:0000256" key="2">
    <source>
        <dbReference type="ARBA" id="ARBA00001946"/>
    </source>
</evidence>
<organism evidence="8 9">
    <name type="scientific">Snodgrassella alvi</name>
    <dbReference type="NCBI Taxonomy" id="1196083"/>
    <lineage>
        <taxon>Bacteria</taxon>
        <taxon>Pseudomonadati</taxon>
        <taxon>Pseudomonadota</taxon>
        <taxon>Betaproteobacteria</taxon>
        <taxon>Neisseriales</taxon>
        <taxon>Neisseriaceae</taxon>
        <taxon>Snodgrassella</taxon>
    </lineage>
</organism>
<comment type="caution">
    <text evidence="8">The sequence shown here is derived from an EMBL/GenBank/DDBJ whole genome shotgun (WGS) entry which is preliminary data.</text>
</comment>
<dbReference type="Gene3D" id="3.90.79.10">
    <property type="entry name" value="Nucleoside Triphosphate Pyrophosphohydrolase"/>
    <property type="match status" value="1"/>
</dbReference>
<dbReference type="PANTHER" id="PTHR12992:SF11">
    <property type="entry name" value="MITOCHONDRIAL COENZYME A DIPHOSPHATASE NUDT8"/>
    <property type="match status" value="1"/>
</dbReference>
<evidence type="ECO:0000313" key="8">
    <source>
        <dbReference type="EMBL" id="PIT40601.1"/>
    </source>
</evidence>
<dbReference type="PROSITE" id="PS00893">
    <property type="entry name" value="NUDIX_BOX"/>
    <property type="match status" value="1"/>
</dbReference>
<dbReference type="SUPFAM" id="SSF55811">
    <property type="entry name" value="Nudix"/>
    <property type="match status" value="1"/>
</dbReference>
<evidence type="ECO:0000256" key="1">
    <source>
        <dbReference type="ARBA" id="ARBA00001936"/>
    </source>
</evidence>
<dbReference type="InterPro" id="IPR020084">
    <property type="entry name" value="NUDIX_hydrolase_CS"/>
</dbReference>
<evidence type="ECO:0000259" key="7">
    <source>
        <dbReference type="PROSITE" id="PS51462"/>
    </source>
</evidence>
<dbReference type="PROSITE" id="PS51462">
    <property type="entry name" value="NUDIX"/>
    <property type="match status" value="1"/>
</dbReference>
<reference evidence="8" key="1">
    <citation type="journal article" date="2017" name="MBio">
        <title>Type VI secretion-mediated competition in the bee gut microbiome.</title>
        <authorList>
            <person name="Steele M.I."/>
            <person name="Kwong W.K."/>
            <person name="Powell J.E."/>
            <person name="Whiteley M."/>
            <person name="Moran N.A."/>
        </authorList>
    </citation>
    <scope>NUCLEOTIDE SEQUENCE [LARGE SCALE GENOMIC DNA]</scope>
    <source>
        <strain evidence="8">WkB273</strain>
    </source>
</reference>
<dbReference type="InterPro" id="IPR045121">
    <property type="entry name" value="CoAse"/>
</dbReference>
<dbReference type="GO" id="GO:0010945">
    <property type="term" value="F:coenzyme A diphosphatase activity"/>
    <property type="evidence" value="ECO:0007669"/>
    <property type="project" value="InterPro"/>
</dbReference>
<dbReference type="CDD" id="cd03426">
    <property type="entry name" value="NUDIX_CoAse_Nudt7"/>
    <property type="match status" value="1"/>
</dbReference>
<evidence type="ECO:0000256" key="6">
    <source>
        <dbReference type="ARBA" id="ARBA00023211"/>
    </source>
</evidence>
<dbReference type="InterPro" id="IPR015797">
    <property type="entry name" value="NUDIX_hydrolase-like_dom_sf"/>
</dbReference>
<dbReference type="PANTHER" id="PTHR12992">
    <property type="entry name" value="NUDIX HYDROLASE"/>
    <property type="match status" value="1"/>
</dbReference>
<name>A0A2N9X8B3_9NEIS</name>
<dbReference type="Pfam" id="PF00293">
    <property type="entry name" value="NUDIX"/>
    <property type="match status" value="1"/>
</dbReference>
<evidence type="ECO:0000256" key="3">
    <source>
        <dbReference type="ARBA" id="ARBA00022723"/>
    </source>
</evidence>
<keyword evidence="6" id="KW-0464">Manganese</keyword>
<protein>
    <recommendedName>
        <fullName evidence="7">Nudix hydrolase domain-containing protein</fullName>
    </recommendedName>
</protein>
<dbReference type="AlphaFoldDB" id="A0A2N9X8B3"/>
<accession>A0A2N9X8B3</accession>
<dbReference type="EMBL" id="MEIL01000019">
    <property type="protein sequence ID" value="PIT40601.1"/>
    <property type="molecule type" value="Genomic_DNA"/>
</dbReference>
<comment type="cofactor">
    <cofactor evidence="2">
        <name>Mg(2+)</name>
        <dbReference type="ChEBI" id="CHEBI:18420"/>
    </cofactor>
</comment>
<keyword evidence="5" id="KW-0460">Magnesium</keyword>
<dbReference type="Proteomes" id="UP000230202">
    <property type="component" value="Unassembled WGS sequence"/>
</dbReference>
<keyword evidence="9" id="KW-1185">Reference proteome</keyword>
<keyword evidence="3" id="KW-0479">Metal-binding</keyword>
<comment type="cofactor">
    <cofactor evidence="1">
        <name>Mn(2+)</name>
        <dbReference type="ChEBI" id="CHEBI:29035"/>
    </cofactor>
</comment>
<sequence>MHILANIMFPTTDSLKQFLHYASNHTTAHTLLNQSQQSLRQLSITYRQAAVLMPFDWNQGTPQIWLSQRSQQLRQHSGQIAFPGGQLETNETPICAAMRESKEEIGLISSQWHLAGTLPPCYLPSGFKVVPVLAWSKAQLQWQANQAEVSDILAVPLSIVLDSSLYQQSTFQYQQLWLPVYHLHHQQRHIWGATAAMLLHMAQCYQAWCSKPVASVR</sequence>
<gene>
    <name evidence="8" type="ORF">BHC54_02880</name>
</gene>
<keyword evidence="4" id="KW-0378">Hydrolase</keyword>
<evidence type="ECO:0000256" key="4">
    <source>
        <dbReference type="ARBA" id="ARBA00022801"/>
    </source>
</evidence>
<evidence type="ECO:0000313" key="9">
    <source>
        <dbReference type="Proteomes" id="UP000230202"/>
    </source>
</evidence>
<dbReference type="InterPro" id="IPR000086">
    <property type="entry name" value="NUDIX_hydrolase_dom"/>
</dbReference>
<proteinExistence type="predicted"/>
<dbReference type="GO" id="GO:0046872">
    <property type="term" value="F:metal ion binding"/>
    <property type="evidence" value="ECO:0007669"/>
    <property type="project" value="UniProtKB-KW"/>
</dbReference>